<proteinExistence type="predicted"/>
<evidence type="ECO:0000313" key="6">
    <source>
        <dbReference type="EMBL" id="CAB4168893.1"/>
    </source>
</evidence>
<sequence>MDKKQAAIELLKRRQARKSFKAFVEYVRPKYKWSFFSETVCSAIDQFLIDCQNGLRPILVLAAPPQHGKSELASRLLPAYIMGAFPDHRLASASYSSELSGAMAQDVRRILVDNSYLNLFPKMAEKKKYDLNRIGEFNNPTGQGSYIGVGVGGGLTGRPVDIGIIDDAIKNEKEALSPTTKENIWNWYQATFNTRLSENSGQVIIGTQWAEDDIIGRIVSQFQGDSRLKILKFPAINLPDEVGYNQNYPEGALVPELKSLEFLQQIKKLFSDYWFSAMYQQCPRALGGNIFKEAGIRYYLTLPEKFDKIIISWDCTFKDTDGTDYVVGQAWGKVGANSYLLDQIRRRMSFTETLKSVVELRNRIPNVRETLIEDKANGPAVIDVLKASMPGMIPIDPDGSKLARAHAVTNLWESGNIHIPDPSIAPWIKEFIAEVTSFPVAAHDDQVDAMTQALRRLYPAFEKAPVPQVNPIPSTNFYGRR</sequence>
<name>A0A6J5PBQ9_9CAUD</name>
<evidence type="ECO:0000256" key="2">
    <source>
        <dbReference type="ARBA" id="ARBA00022741"/>
    </source>
</evidence>
<protein>
    <submittedName>
        <fullName evidence="6">Archaeophage PsiM2, terminase large subunit</fullName>
    </submittedName>
</protein>
<keyword evidence="3" id="KW-0067">ATP-binding</keyword>
<keyword evidence="1" id="KW-1188">Viral release from host cell</keyword>
<keyword evidence="4" id="KW-0231">Viral genome packaging</keyword>
<reference evidence="6" key="1">
    <citation type="submission" date="2020-04" db="EMBL/GenBank/DDBJ databases">
        <authorList>
            <person name="Chiriac C."/>
            <person name="Salcher M."/>
            <person name="Ghai R."/>
            <person name="Kavagutti S V."/>
        </authorList>
    </citation>
    <scope>NUCLEOTIDE SEQUENCE</scope>
</reference>
<dbReference type="InterPro" id="IPR006517">
    <property type="entry name" value="Phage_terminase_lsu-like_C"/>
</dbReference>
<dbReference type="GO" id="GO:0005524">
    <property type="term" value="F:ATP binding"/>
    <property type="evidence" value="ECO:0007669"/>
    <property type="project" value="UniProtKB-KW"/>
</dbReference>
<dbReference type="EMBL" id="LR796835">
    <property type="protein sequence ID" value="CAB4168893.1"/>
    <property type="molecule type" value="Genomic_DNA"/>
</dbReference>
<keyword evidence="2" id="KW-0547">Nucleotide-binding</keyword>
<gene>
    <name evidence="6" type="ORF">UFOVP581_14</name>
</gene>
<dbReference type="InterPro" id="IPR035421">
    <property type="entry name" value="Terminase_6C"/>
</dbReference>
<accession>A0A6J5PBQ9</accession>
<evidence type="ECO:0000256" key="3">
    <source>
        <dbReference type="ARBA" id="ARBA00022840"/>
    </source>
</evidence>
<evidence type="ECO:0000256" key="4">
    <source>
        <dbReference type="ARBA" id="ARBA00023219"/>
    </source>
</evidence>
<dbReference type="Pfam" id="PF17289">
    <property type="entry name" value="Terminase_6C"/>
    <property type="match status" value="1"/>
</dbReference>
<organism evidence="6">
    <name type="scientific">uncultured Caudovirales phage</name>
    <dbReference type="NCBI Taxonomy" id="2100421"/>
    <lineage>
        <taxon>Viruses</taxon>
        <taxon>Duplodnaviria</taxon>
        <taxon>Heunggongvirae</taxon>
        <taxon>Uroviricota</taxon>
        <taxon>Caudoviricetes</taxon>
        <taxon>Peduoviridae</taxon>
        <taxon>Maltschvirus</taxon>
        <taxon>Maltschvirus maltsch</taxon>
    </lineage>
</organism>
<feature type="domain" description="Terminase large subunit gp17-like C-terminal" evidence="5">
    <location>
        <begin position="311"/>
        <end position="454"/>
    </location>
</feature>
<evidence type="ECO:0000256" key="1">
    <source>
        <dbReference type="ARBA" id="ARBA00022612"/>
    </source>
</evidence>
<evidence type="ECO:0000259" key="5">
    <source>
        <dbReference type="Pfam" id="PF17289"/>
    </source>
</evidence>
<dbReference type="NCBIfam" id="TIGR01630">
    <property type="entry name" value="psiM2_ORF9"/>
    <property type="match status" value="1"/>
</dbReference>
<dbReference type="Gene3D" id="3.30.420.240">
    <property type="match status" value="1"/>
</dbReference>